<dbReference type="EMBL" id="OZ034820">
    <property type="protein sequence ID" value="CAL1400255.1"/>
    <property type="molecule type" value="Genomic_DNA"/>
</dbReference>
<reference evidence="2 3" key="1">
    <citation type="submission" date="2024-04" db="EMBL/GenBank/DDBJ databases">
        <authorList>
            <person name="Fracassetti M."/>
        </authorList>
    </citation>
    <scope>NUCLEOTIDE SEQUENCE [LARGE SCALE GENOMIC DNA]</scope>
</reference>
<keyword evidence="1" id="KW-1133">Transmembrane helix</keyword>
<name>A0AAV2FRM1_9ROSI</name>
<evidence type="ECO:0000313" key="3">
    <source>
        <dbReference type="Proteomes" id="UP001497516"/>
    </source>
</evidence>
<protein>
    <submittedName>
        <fullName evidence="2">Uncharacterized protein</fullName>
    </submittedName>
</protein>
<gene>
    <name evidence="2" type="ORF">LTRI10_LOCUS40396</name>
</gene>
<sequence length="79" mass="9167">MAYKSPKFIKTDWRTKKTNVWSPVHGAFDGEVPNELLVARERGDREIRGMIWKAVNHRAISLMLAFLFIFFLFKLGGVI</sequence>
<dbReference type="AlphaFoldDB" id="A0AAV2FRM1"/>
<accession>A0AAV2FRM1</accession>
<keyword evidence="1" id="KW-0812">Transmembrane</keyword>
<evidence type="ECO:0000256" key="1">
    <source>
        <dbReference type="SAM" id="Phobius"/>
    </source>
</evidence>
<feature type="transmembrane region" description="Helical" evidence="1">
    <location>
        <begin position="55"/>
        <end position="73"/>
    </location>
</feature>
<evidence type="ECO:0000313" key="2">
    <source>
        <dbReference type="EMBL" id="CAL1400255.1"/>
    </source>
</evidence>
<dbReference type="Proteomes" id="UP001497516">
    <property type="component" value="Chromosome 7"/>
</dbReference>
<keyword evidence="3" id="KW-1185">Reference proteome</keyword>
<keyword evidence="1" id="KW-0472">Membrane</keyword>
<organism evidence="2 3">
    <name type="scientific">Linum trigynum</name>
    <dbReference type="NCBI Taxonomy" id="586398"/>
    <lineage>
        <taxon>Eukaryota</taxon>
        <taxon>Viridiplantae</taxon>
        <taxon>Streptophyta</taxon>
        <taxon>Embryophyta</taxon>
        <taxon>Tracheophyta</taxon>
        <taxon>Spermatophyta</taxon>
        <taxon>Magnoliopsida</taxon>
        <taxon>eudicotyledons</taxon>
        <taxon>Gunneridae</taxon>
        <taxon>Pentapetalae</taxon>
        <taxon>rosids</taxon>
        <taxon>fabids</taxon>
        <taxon>Malpighiales</taxon>
        <taxon>Linaceae</taxon>
        <taxon>Linum</taxon>
    </lineage>
</organism>
<proteinExistence type="predicted"/>